<gene>
    <name evidence="2" type="ORF">BCR44DRAFT_1463496</name>
</gene>
<feature type="region of interest" description="Disordered" evidence="1">
    <location>
        <begin position="75"/>
        <end position="94"/>
    </location>
</feature>
<dbReference type="AlphaFoldDB" id="A0A1Y2HFV0"/>
<evidence type="ECO:0000256" key="1">
    <source>
        <dbReference type="SAM" id="MobiDB-lite"/>
    </source>
</evidence>
<feature type="region of interest" description="Disordered" evidence="1">
    <location>
        <begin position="315"/>
        <end position="334"/>
    </location>
</feature>
<proteinExistence type="predicted"/>
<evidence type="ECO:0000313" key="3">
    <source>
        <dbReference type="Proteomes" id="UP000193411"/>
    </source>
</evidence>
<protein>
    <submittedName>
        <fullName evidence="2">Uncharacterized protein</fullName>
    </submittedName>
</protein>
<dbReference type="EMBL" id="MCFL01000053">
    <property type="protein sequence ID" value="ORZ31942.1"/>
    <property type="molecule type" value="Genomic_DNA"/>
</dbReference>
<evidence type="ECO:0000313" key="2">
    <source>
        <dbReference type="EMBL" id="ORZ31942.1"/>
    </source>
</evidence>
<comment type="caution">
    <text evidence="2">The sequence shown here is derived from an EMBL/GenBank/DDBJ whole genome shotgun (WGS) entry which is preliminary data.</text>
</comment>
<organism evidence="2 3">
    <name type="scientific">Catenaria anguillulae PL171</name>
    <dbReference type="NCBI Taxonomy" id="765915"/>
    <lineage>
        <taxon>Eukaryota</taxon>
        <taxon>Fungi</taxon>
        <taxon>Fungi incertae sedis</taxon>
        <taxon>Blastocladiomycota</taxon>
        <taxon>Blastocladiomycetes</taxon>
        <taxon>Blastocladiales</taxon>
        <taxon>Catenariaceae</taxon>
        <taxon>Catenaria</taxon>
    </lineage>
</organism>
<sequence>MDADATKWQAGATVATFIASLDQVDRAKVQGRACSSIGDVVAAVRRFAKFPSPRLCADSVRKGTTDVEMVDVSDEDEDPVDNMRDGPRMAGDGPLVSGHATVVDGDDLEITTSDHIDIINIKQVSGTASICTATIHTATSPSSASIALASPTTQLILLSSPPPNSLPQVLPLFNLSRNRLHSQPPFHQTIHNTSRTRHRFVPIVWPDEKSSNPVAKSKFKSGNVTSHVVAGGKAPATGPAIIVPSSSTPKLPNLLTSNPPVIPVPPARVSAACSSAIPPAAQRSLAEIPNPATRTQVVGKLMPHNLAIPEPTPASIGSDSESFIDESDHEPVQGDVGTRAILPKIAFVDEEPVPASVPSSRLGIQFLDEKQVEPVGGAQDASKLKTHGILHAPLATRERGVKLICRVRVHFHCISHPDPATASPAHSLRHWRLRILTNRALATHFSAGIWNFTRDPRPEEIIDHVSPNDKWSTVVHRAMHAARIDRDGPPAQVWVLDRVNKAHGMAAYERHALSVVDGKYHPFARDRDVPLRIWARSRDTKPAADVVLYIEQMPNTSAGNAWVRTQFSDTSVAKFVPVFIKVYDPPLYRRRSRSGFDEQWDMCVSDFRTVGMTAMNRNMPVSSLFAAIRVLSGEREVGKEKYWLWIEAAVAKDGDGIGLGNRIREDRVWRECTVPWGGVILARQVDG</sequence>
<dbReference type="Proteomes" id="UP000193411">
    <property type="component" value="Unassembled WGS sequence"/>
</dbReference>
<reference evidence="2 3" key="1">
    <citation type="submission" date="2016-07" db="EMBL/GenBank/DDBJ databases">
        <title>Pervasive Adenine N6-methylation of Active Genes in Fungi.</title>
        <authorList>
            <consortium name="DOE Joint Genome Institute"/>
            <person name="Mondo S.J."/>
            <person name="Dannebaum R.O."/>
            <person name="Kuo R.C."/>
            <person name="Labutti K."/>
            <person name="Haridas S."/>
            <person name="Kuo A."/>
            <person name="Salamov A."/>
            <person name="Ahrendt S.R."/>
            <person name="Lipzen A."/>
            <person name="Sullivan W."/>
            <person name="Andreopoulos W.B."/>
            <person name="Clum A."/>
            <person name="Lindquist E."/>
            <person name="Daum C."/>
            <person name="Ramamoorthy G.K."/>
            <person name="Gryganskyi A."/>
            <person name="Culley D."/>
            <person name="Magnuson J.K."/>
            <person name="James T.Y."/>
            <person name="O'Malley M.A."/>
            <person name="Stajich J.E."/>
            <person name="Spatafora J.W."/>
            <person name="Visel A."/>
            <person name="Grigoriev I.V."/>
        </authorList>
    </citation>
    <scope>NUCLEOTIDE SEQUENCE [LARGE SCALE GENOMIC DNA]</scope>
    <source>
        <strain evidence="2 3">PL171</strain>
    </source>
</reference>
<accession>A0A1Y2HFV0</accession>
<keyword evidence="3" id="KW-1185">Reference proteome</keyword>
<name>A0A1Y2HFV0_9FUNG</name>